<name>A0A484KJI3_9ASTE</name>
<reference evidence="1 2" key="1">
    <citation type="submission" date="2018-04" db="EMBL/GenBank/DDBJ databases">
        <authorList>
            <person name="Vogel A."/>
        </authorList>
    </citation>
    <scope>NUCLEOTIDE SEQUENCE [LARGE SCALE GENOMIC DNA]</scope>
</reference>
<gene>
    <name evidence="1" type="ORF">CCAM_LOCUS5840</name>
</gene>
<proteinExistence type="predicted"/>
<dbReference type="PROSITE" id="PS51257">
    <property type="entry name" value="PROKAR_LIPOPROTEIN"/>
    <property type="match status" value="1"/>
</dbReference>
<evidence type="ECO:0000313" key="1">
    <source>
        <dbReference type="EMBL" id="VFQ64064.1"/>
    </source>
</evidence>
<evidence type="ECO:0000313" key="2">
    <source>
        <dbReference type="Proteomes" id="UP000595140"/>
    </source>
</evidence>
<dbReference type="EMBL" id="OOIL02000368">
    <property type="protein sequence ID" value="VFQ64064.1"/>
    <property type="molecule type" value="Genomic_DNA"/>
</dbReference>
<organism evidence="1 2">
    <name type="scientific">Cuscuta campestris</name>
    <dbReference type="NCBI Taxonomy" id="132261"/>
    <lineage>
        <taxon>Eukaryota</taxon>
        <taxon>Viridiplantae</taxon>
        <taxon>Streptophyta</taxon>
        <taxon>Embryophyta</taxon>
        <taxon>Tracheophyta</taxon>
        <taxon>Spermatophyta</taxon>
        <taxon>Magnoliopsida</taxon>
        <taxon>eudicotyledons</taxon>
        <taxon>Gunneridae</taxon>
        <taxon>Pentapetalae</taxon>
        <taxon>asterids</taxon>
        <taxon>lamiids</taxon>
        <taxon>Solanales</taxon>
        <taxon>Convolvulaceae</taxon>
        <taxon>Cuscuteae</taxon>
        <taxon>Cuscuta</taxon>
        <taxon>Cuscuta subgen. Grammica</taxon>
        <taxon>Cuscuta sect. Cleistogrammica</taxon>
    </lineage>
</organism>
<accession>A0A484KJI3</accession>
<keyword evidence="2" id="KW-1185">Reference proteome</keyword>
<dbReference type="Proteomes" id="UP000595140">
    <property type="component" value="Unassembled WGS sequence"/>
</dbReference>
<dbReference type="AlphaFoldDB" id="A0A484KJI3"/>
<sequence>MDARSRLGAVWSVAAACGGRSKMGRDLGGGCSDLEFPGGFSGGVWIVISLSAGVVSTVEKSSDPPLPLDLSFVLDWSCVQTCSSRKTVVEVVKGSLIFGEEEAF</sequence>
<protein>
    <submittedName>
        <fullName evidence="1">Uncharacterized protein</fullName>
    </submittedName>
</protein>